<dbReference type="Pfam" id="PF01261">
    <property type="entry name" value="AP_endonuc_2"/>
    <property type="match status" value="1"/>
</dbReference>
<evidence type="ECO:0000313" key="5">
    <source>
        <dbReference type="Proteomes" id="UP001433638"/>
    </source>
</evidence>
<dbReference type="Gene3D" id="3.20.20.150">
    <property type="entry name" value="Divalent-metal-dependent TIM barrel enzymes"/>
    <property type="match status" value="1"/>
</dbReference>
<comment type="similarity">
    <text evidence="2">Belongs to the hyi family.</text>
</comment>
<evidence type="ECO:0000259" key="3">
    <source>
        <dbReference type="Pfam" id="PF01261"/>
    </source>
</evidence>
<organism evidence="4 5">
    <name type="scientific">Vogesella oryzagri</name>
    <dbReference type="NCBI Taxonomy" id="3160864"/>
    <lineage>
        <taxon>Bacteria</taxon>
        <taxon>Pseudomonadati</taxon>
        <taxon>Pseudomonadota</taxon>
        <taxon>Betaproteobacteria</taxon>
        <taxon>Neisseriales</taxon>
        <taxon>Chromobacteriaceae</taxon>
        <taxon>Vogesella</taxon>
    </lineage>
</organism>
<accession>A0ABV1M359</accession>
<evidence type="ECO:0000256" key="2">
    <source>
        <dbReference type="PIRNR" id="PIRNR006241"/>
    </source>
</evidence>
<dbReference type="Proteomes" id="UP001433638">
    <property type="component" value="Unassembled WGS sequence"/>
</dbReference>
<gene>
    <name evidence="4" type="ORF">ABNW52_08545</name>
</gene>
<dbReference type="PIRSF" id="PIRSF006241">
    <property type="entry name" value="HyI"/>
    <property type="match status" value="1"/>
</dbReference>
<protein>
    <submittedName>
        <fullName evidence="4">TIM barrel protein</fullName>
    </submittedName>
</protein>
<dbReference type="InterPro" id="IPR013022">
    <property type="entry name" value="Xyl_isomerase-like_TIM-brl"/>
</dbReference>
<comment type="caution">
    <text evidence="4">The sequence shown here is derived from an EMBL/GenBank/DDBJ whole genome shotgun (WGS) entry which is preliminary data.</text>
</comment>
<keyword evidence="5" id="KW-1185">Reference proteome</keyword>
<feature type="domain" description="Xylose isomerase-like TIM barrel" evidence="3">
    <location>
        <begin position="21"/>
        <end position="256"/>
    </location>
</feature>
<evidence type="ECO:0000313" key="4">
    <source>
        <dbReference type="EMBL" id="MEQ6290663.1"/>
    </source>
</evidence>
<evidence type="ECO:0000256" key="1">
    <source>
        <dbReference type="ARBA" id="ARBA00023235"/>
    </source>
</evidence>
<dbReference type="InterPro" id="IPR026040">
    <property type="entry name" value="HyI-like"/>
</dbReference>
<dbReference type="SUPFAM" id="SSF51658">
    <property type="entry name" value="Xylose isomerase-like"/>
    <property type="match status" value="1"/>
</dbReference>
<dbReference type="RefSeq" id="WP_349586385.1">
    <property type="nucleotide sequence ID" value="NZ_JBEFLD010000004.1"/>
</dbReference>
<name>A0ABV1M359_9NEIS</name>
<dbReference type="InterPro" id="IPR050417">
    <property type="entry name" value="Sugar_Epim/Isomerase"/>
</dbReference>
<proteinExistence type="inferred from homology"/>
<dbReference type="PANTHER" id="PTHR43489">
    <property type="entry name" value="ISOMERASE"/>
    <property type="match status" value="1"/>
</dbReference>
<sequence>MLKFAANLSLLFAELPLPQRFAAAAAAGFPAVEIQFPYDYPADVLATAAQAAGVQVILINVPAGDLMQGGAGLAGHPARVAEFAAALPVALAYAQALGARMVNVLPGRLPAGVSRAQALVVLAANLARAADYFRPFGIRVLCEPINDLDMPGLLLRTADELAALLADGNCCDVGMQVDLYHMARMQQDIPALLRRYLPAIAHIQFADAPGRGEPGSGALPLAQYFALLGELGYTGWCAAEYRPTARTQDTLHWLSELA</sequence>
<reference evidence="4" key="1">
    <citation type="submission" date="2024-06" db="EMBL/GenBank/DDBJ databases">
        <title>Genome sequence of Vogesella sp. MAHUQ-64.</title>
        <authorList>
            <person name="Huq M.A."/>
        </authorList>
    </citation>
    <scope>NUCLEOTIDE SEQUENCE</scope>
    <source>
        <strain evidence="4">MAHUQ-64</strain>
    </source>
</reference>
<dbReference type="InterPro" id="IPR036237">
    <property type="entry name" value="Xyl_isomerase-like_sf"/>
</dbReference>
<dbReference type="EMBL" id="JBEFLD010000004">
    <property type="protein sequence ID" value="MEQ6290663.1"/>
    <property type="molecule type" value="Genomic_DNA"/>
</dbReference>
<keyword evidence="1 2" id="KW-0413">Isomerase</keyword>
<dbReference type="PANTHER" id="PTHR43489:SF6">
    <property type="entry name" value="HYDROXYPYRUVATE ISOMERASE-RELATED"/>
    <property type="match status" value="1"/>
</dbReference>